<feature type="coiled-coil region" evidence="1">
    <location>
        <begin position="155"/>
        <end position="182"/>
    </location>
</feature>
<organism evidence="3 4">
    <name type="scientific">Terrimonas rubra</name>
    <dbReference type="NCBI Taxonomy" id="1035890"/>
    <lineage>
        <taxon>Bacteria</taxon>
        <taxon>Pseudomonadati</taxon>
        <taxon>Bacteroidota</taxon>
        <taxon>Chitinophagia</taxon>
        <taxon>Chitinophagales</taxon>
        <taxon>Chitinophagaceae</taxon>
        <taxon>Terrimonas</taxon>
    </lineage>
</organism>
<name>A0ABW6A8J3_9BACT</name>
<keyword evidence="1" id="KW-0175">Coiled coil</keyword>
<protein>
    <recommendedName>
        <fullName evidence="5">DUF4412 domain-containing protein</fullName>
    </recommendedName>
</protein>
<evidence type="ECO:0000256" key="1">
    <source>
        <dbReference type="SAM" id="Coils"/>
    </source>
</evidence>
<evidence type="ECO:0000313" key="4">
    <source>
        <dbReference type="Proteomes" id="UP001597511"/>
    </source>
</evidence>
<dbReference type="EMBL" id="JBHUOZ010000003">
    <property type="protein sequence ID" value="MFD2921072.1"/>
    <property type="molecule type" value="Genomic_DNA"/>
</dbReference>
<reference evidence="4" key="1">
    <citation type="journal article" date="2019" name="Int. J. Syst. Evol. Microbiol.">
        <title>The Global Catalogue of Microorganisms (GCM) 10K type strain sequencing project: providing services to taxonomists for standard genome sequencing and annotation.</title>
        <authorList>
            <consortium name="The Broad Institute Genomics Platform"/>
            <consortium name="The Broad Institute Genome Sequencing Center for Infectious Disease"/>
            <person name="Wu L."/>
            <person name="Ma J."/>
        </authorList>
    </citation>
    <scope>NUCLEOTIDE SEQUENCE [LARGE SCALE GENOMIC DNA]</scope>
    <source>
        <strain evidence="4">KCTC 23299</strain>
    </source>
</reference>
<keyword evidence="4" id="KW-1185">Reference proteome</keyword>
<evidence type="ECO:0008006" key="5">
    <source>
        <dbReference type="Google" id="ProtNLM"/>
    </source>
</evidence>
<comment type="caution">
    <text evidence="3">The sequence shown here is derived from an EMBL/GenBank/DDBJ whole genome shotgun (WGS) entry which is preliminary data.</text>
</comment>
<dbReference type="Proteomes" id="UP001597511">
    <property type="component" value="Unassembled WGS sequence"/>
</dbReference>
<accession>A0ABW6A8J3</accession>
<keyword evidence="2" id="KW-0732">Signal</keyword>
<feature type="signal peptide" evidence="2">
    <location>
        <begin position="1"/>
        <end position="23"/>
    </location>
</feature>
<feature type="chain" id="PRO_5045616119" description="DUF4412 domain-containing protein" evidence="2">
    <location>
        <begin position="24"/>
        <end position="295"/>
    </location>
</feature>
<proteinExistence type="predicted"/>
<evidence type="ECO:0000313" key="3">
    <source>
        <dbReference type="EMBL" id="MFD2921072.1"/>
    </source>
</evidence>
<dbReference type="RefSeq" id="WP_386100665.1">
    <property type="nucleotide sequence ID" value="NZ_JBHUOZ010000003.1"/>
</dbReference>
<gene>
    <name evidence="3" type="ORF">ACFS6H_15205</name>
</gene>
<sequence length="295" mass="33819">MKTFATCCLAALLLLCADNFLFAQKVPVKKPPVRRPPAAVKNAVENDMEKKYADPQRQKGKEELEKITYENDTRYKDPTNKVQATITFEDKTFKKKGEVKKTSVSKVIFGKVGECMVNEEGDKNETWFIYNYADKANYVCNIKDKSAMKMPLINAKKMAEKMAKKEAEREEADNNMTGWKATDVYETINGFKARKYIYTYDKNPKYSTMEAWLSKDISINLSGNYMMGARLDSYKFPASSNTAKDMVEGFIVRQILYNKKDEPVSQRDLKSFTKTADEKYFDMSGFKVIDVLSAL</sequence>
<evidence type="ECO:0000256" key="2">
    <source>
        <dbReference type="SAM" id="SignalP"/>
    </source>
</evidence>